<dbReference type="InterPro" id="IPR009875">
    <property type="entry name" value="PilZ_domain"/>
</dbReference>
<evidence type="ECO:0000313" key="2">
    <source>
        <dbReference type="EMBL" id="QGG79847.1"/>
    </source>
</evidence>
<keyword evidence="3" id="KW-1185">Reference proteome</keyword>
<dbReference type="RefSeq" id="WP_153713351.1">
    <property type="nucleotide sequence ID" value="NZ_CP045871.1"/>
</dbReference>
<accession>A0A5Q2QCZ8</accession>
<name>A0A5Q2QCZ8_9GAMM</name>
<organism evidence="2 3">
    <name type="scientific">Litorivicinus lipolyticus</name>
    <dbReference type="NCBI Taxonomy" id="418701"/>
    <lineage>
        <taxon>Bacteria</taxon>
        <taxon>Pseudomonadati</taxon>
        <taxon>Pseudomonadota</taxon>
        <taxon>Gammaproteobacteria</taxon>
        <taxon>Oceanospirillales</taxon>
        <taxon>Litorivicinaceae</taxon>
        <taxon>Litorivicinus</taxon>
    </lineage>
</organism>
<proteinExistence type="predicted"/>
<dbReference type="Pfam" id="PF07238">
    <property type="entry name" value="PilZ"/>
    <property type="match status" value="1"/>
</dbReference>
<dbReference type="KEGG" id="llp:GH975_04355"/>
<evidence type="ECO:0000259" key="1">
    <source>
        <dbReference type="Pfam" id="PF07238"/>
    </source>
</evidence>
<dbReference type="Proteomes" id="UP000388235">
    <property type="component" value="Chromosome"/>
</dbReference>
<dbReference type="Gene3D" id="2.40.10.220">
    <property type="entry name" value="predicted glycosyltransferase like domains"/>
    <property type="match status" value="1"/>
</dbReference>
<dbReference type="OrthoDB" id="5296245at2"/>
<sequence>MLSLSIRDKQVLYATYMPFINGGGLFIPTAKPFQMGQEVVILLALMNEPEKFPVTGKVIWITPAGAQGQKAAGIGVQFVEDEGGLRDRIETNLAGMLQSDTPTHTL</sequence>
<gene>
    <name evidence="2" type="ORF">GH975_04355</name>
</gene>
<dbReference type="EMBL" id="CP045871">
    <property type="protein sequence ID" value="QGG79847.1"/>
    <property type="molecule type" value="Genomic_DNA"/>
</dbReference>
<dbReference type="AlphaFoldDB" id="A0A5Q2QCZ8"/>
<reference evidence="2 3" key="1">
    <citation type="submission" date="2019-11" db="EMBL/GenBank/DDBJ databases">
        <authorList>
            <person name="Khan S.A."/>
            <person name="Jeon C.O."/>
            <person name="Chun B.H."/>
        </authorList>
    </citation>
    <scope>NUCLEOTIDE SEQUENCE [LARGE SCALE GENOMIC DNA]</scope>
    <source>
        <strain evidence="2 3">IMCC 1097</strain>
    </source>
</reference>
<feature type="domain" description="PilZ" evidence="1">
    <location>
        <begin position="3"/>
        <end position="91"/>
    </location>
</feature>
<protein>
    <submittedName>
        <fullName evidence="2">Pilus assembly protein PilZ</fullName>
    </submittedName>
</protein>
<evidence type="ECO:0000313" key="3">
    <source>
        <dbReference type="Proteomes" id="UP000388235"/>
    </source>
</evidence>
<dbReference type="GO" id="GO:0035438">
    <property type="term" value="F:cyclic-di-GMP binding"/>
    <property type="evidence" value="ECO:0007669"/>
    <property type="project" value="InterPro"/>
</dbReference>